<dbReference type="CDD" id="cd02440">
    <property type="entry name" value="AdoMet_MTases"/>
    <property type="match status" value="1"/>
</dbReference>
<dbReference type="AlphaFoldDB" id="A0A0L7T7X0"/>
<name>A0A0L7T7X0_9GAMM</name>
<dbReference type="PANTHER" id="PTHR43861:SF1">
    <property type="entry name" value="TRANS-ACONITATE 2-METHYLTRANSFERASE"/>
    <property type="match status" value="1"/>
</dbReference>
<reference evidence="6 7" key="1">
    <citation type="journal article" date="2015" name="Int. J. Syst. Evol. Microbiol.">
        <title>Erwinia iniecta sp. nov., isolated from Russian wheat aphids (Diuraphis noxia).</title>
        <authorList>
            <person name="Campillo T."/>
            <person name="Luna E."/>
            <person name="Portier P."/>
            <person name="Fischer-Le Saux M."/>
            <person name="Lapitan N."/>
            <person name="Tisserat N.A."/>
            <person name="Leach J.E."/>
        </authorList>
    </citation>
    <scope>NUCLEOTIDE SEQUENCE [LARGE SCALE GENOMIC DNA]</scope>
    <source>
        <strain evidence="5 7">B120</strain>
        <strain evidence="4 6">B149</strain>
    </source>
</reference>
<dbReference type="Gene3D" id="3.40.50.150">
    <property type="entry name" value="Vaccinia Virus protein VP39"/>
    <property type="match status" value="1"/>
</dbReference>
<evidence type="ECO:0000313" key="6">
    <source>
        <dbReference type="Proteomes" id="UP000036851"/>
    </source>
</evidence>
<evidence type="ECO:0000313" key="4">
    <source>
        <dbReference type="EMBL" id="KOC91460.1"/>
    </source>
</evidence>
<dbReference type="EMBL" id="JRXE01000003">
    <property type="protein sequence ID" value="KOC92079.1"/>
    <property type="molecule type" value="Genomic_DNA"/>
</dbReference>
<dbReference type="Proteomes" id="UP000037088">
    <property type="component" value="Unassembled WGS sequence"/>
</dbReference>
<proteinExistence type="predicted"/>
<evidence type="ECO:0000313" key="5">
    <source>
        <dbReference type="EMBL" id="KOC92079.1"/>
    </source>
</evidence>
<evidence type="ECO:0000313" key="7">
    <source>
        <dbReference type="Proteomes" id="UP000037088"/>
    </source>
</evidence>
<comment type="caution">
    <text evidence="4">The sequence shown here is derived from an EMBL/GenBank/DDBJ whole genome shotgun (WGS) entry which is preliminary data.</text>
</comment>
<keyword evidence="2 4" id="KW-0808">Transferase</keyword>
<dbReference type="EMBL" id="JRXF01000025">
    <property type="protein sequence ID" value="KOC91460.1"/>
    <property type="molecule type" value="Genomic_DNA"/>
</dbReference>
<sequence length="202" mass="22457">MDDRSCRTVKALYEKHSAAFEQLRPTNLVEKAWLDRFITNIKPEGHILDIGCGNATPIAEYLLSQGFSVTGVDSSPSMITRCKAKFPQQAWLIADMRELNLGIKFDGILAWDSFFHLPRADQRQMFRIFSAHAQAGAALMFNTGTSDGEAIGKFEGEPLYHASLAPDEYTLLMQNSGFQVIQQIVEDPQCGGRTVWLAGTNP</sequence>
<dbReference type="InterPro" id="IPR041698">
    <property type="entry name" value="Methyltransf_25"/>
</dbReference>
<evidence type="ECO:0000256" key="2">
    <source>
        <dbReference type="ARBA" id="ARBA00022679"/>
    </source>
</evidence>
<dbReference type="InterPro" id="IPR029063">
    <property type="entry name" value="SAM-dependent_MTases_sf"/>
</dbReference>
<protein>
    <submittedName>
        <fullName evidence="4">Methyltransferase</fullName>
    </submittedName>
</protein>
<dbReference type="GO" id="GO:0032259">
    <property type="term" value="P:methylation"/>
    <property type="evidence" value="ECO:0007669"/>
    <property type="project" value="UniProtKB-KW"/>
</dbReference>
<evidence type="ECO:0000259" key="3">
    <source>
        <dbReference type="Pfam" id="PF13649"/>
    </source>
</evidence>
<dbReference type="PANTHER" id="PTHR43861">
    <property type="entry name" value="TRANS-ACONITATE 2-METHYLTRANSFERASE-RELATED"/>
    <property type="match status" value="1"/>
</dbReference>
<keyword evidence="7" id="KW-1185">Reference proteome</keyword>
<dbReference type="RefSeq" id="WP_052897427.1">
    <property type="nucleotide sequence ID" value="NZ_JRXE01000003.1"/>
</dbReference>
<dbReference type="GO" id="GO:0008168">
    <property type="term" value="F:methyltransferase activity"/>
    <property type="evidence" value="ECO:0007669"/>
    <property type="project" value="UniProtKB-KW"/>
</dbReference>
<dbReference type="SUPFAM" id="SSF53335">
    <property type="entry name" value="S-adenosyl-L-methionine-dependent methyltransferases"/>
    <property type="match status" value="1"/>
</dbReference>
<gene>
    <name evidence="5" type="ORF">NG42_02390</name>
    <name evidence="4" type="ORF">NG43_15635</name>
</gene>
<dbReference type="STRING" id="1560201.NG42_02390"/>
<organism evidence="4 6">
    <name type="scientific">Winslowiella iniecta</name>
    <dbReference type="NCBI Taxonomy" id="1560201"/>
    <lineage>
        <taxon>Bacteria</taxon>
        <taxon>Pseudomonadati</taxon>
        <taxon>Pseudomonadota</taxon>
        <taxon>Gammaproteobacteria</taxon>
        <taxon>Enterobacterales</taxon>
        <taxon>Erwiniaceae</taxon>
        <taxon>Winslowiella</taxon>
    </lineage>
</organism>
<keyword evidence="1 4" id="KW-0489">Methyltransferase</keyword>
<dbReference type="Proteomes" id="UP000036851">
    <property type="component" value="Unassembled WGS sequence"/>
</dbReference>
<dbReference type="OrthoDB" id="9772751at2"/>
<dbReference type="PATRIC" id="fig|1560201.3.peg.512"/>
<accession>A0A0L7T7X0</accession>
<evidence type="ECO:0000256" key="1">
    <source>
        <dbReference type="ARBA" id="ARBA00022603"/>
    </source>
</evidence>
<feature type="domain" description="Methyltransferase" evidence="3">
    <location>
        <begin position="47"/>
        <end position="131"/>
    </location>
</feature>
<dbReference type="Pfam" id="PF13649">
    <property type="entry name" value="Methyltransf_25"/>
    <property type="match status" value="1"/>
</dbReference>